<evidence type="ECO:0000313" key="1">
    <source>
        <dbReference type="EMBL" id="EEF36460.1"/>
    </source>
</evidence>
<dbReference type="STRING" id="3988.B9SIX1"/>
<reference evidence="2" key="1">
    <citation type="journal article" date="2010" name="Nat. Biotechnol.">
        <title>Draft genome sequence of the oilseed species Ricinus communis.</title>
        <authorList>
            <person name="Chan A.P."/>
            <person name="Crabtree J."/>
            <person name="Zhao Q."/>
            <person name="Lorenzi H."/>
            <person name="Orvis J."/>
            <person name="Puiu D."/>
            <person name="Melake-Berhan A."/>
            <person name="Jones K.M."/>
            <person name="Redman J."/>
            <person name="Chen G."/>
            <person name="Cahoon E.B."/>
            <person name="Gedil M."/>
            <person name="Stanke M."/>
            <person name="Haas B.J."/>
            <person name="Wortman J.R."/>
            <person name="Fraser-Liggett C.M."/>
            <person name="Ravel J."/>
            <person name="Rabinowicz P.D."/>
        </authorList>
    </citation>
    <scope>NUCLEOTIDE SEQUENCE [LARGE SCALE GENOMIC DNA]</scope>
    <source>
        <strain evidence="2">cv. Hale</strain>
    </source>
</reference>
<protein>
    <submittedName>
        <fullName evidence="1">Uncharacterized protein</fullName>
    </submittedName>
</protein>
<evidence type="ECO:0000313" key="2">
    <source>
        <dbReference type="Proteomes" id="UP000008311"/>
    </source>
</evidence>
<dbReference type="AlphaFoldDB" id="B9SIX1"/>
<sequence>MAEDKQQHLIKLYQSLFEEKLPFTDLFLRLRSDNSTKHGLYLFYLILKRSVSPREHHDHDRGIQKLGFQLWTDSQIQSVTSLGLAVVSACRSLSVEQVEPIVVAVVQQLLEFAVCI</sequence>
<dbReference type="eggNOG" id="KOG1776">
    <property type="taxonomic scope" value="Eukaryota"/>
</dbReference>
<dbReference type="EMBL" id="EQ973977">
    <property type="protein sequence ID" value="EEF36460.1"/>
    <property type="molecule type" value="Genomic_DNA"/>
</dbReference>
<dbReference type="Proteomes" id="UP000008311">
    <property type="component" value="Unassembled WGS sequence"/>
</dbReference>
<dbReference type="InParanoid" id="B9SIX1"/>
<proteinExistence type="predicted"/>
<accession>B9SIX1</accession>
<name>B9SIX1_RICCO</name>
<gene>
    <name evidence="1" type="ORF">RCOM_0790740</name>
</gene>
<organism evidence="1 2">
    <name type="scientific">Ricinus communis</name>
    <name type="common">Castor bean</name>
    <dbReference type="NCBI Taxonomy" id="3988"/>
    <lineage>
        <taxon>Eukaryota</taxon>
        <taxon>Viridiplantae</taxon>
        <taxon>Streptophyta</taxon>
        <taxon>Embryophyta</taxon>
        <taxon>Tracheophyta</taxon>
        <taxon>Spermatophyta</taxon>
        <taxon>Magnoliopsida</taxon>
        <taxon>eudicotyledons</taxon>
        <taxon>Gunneridae</taxon>
        <taxon>Pentapetalae</taxon>
        <taxon>rosids</taxon>
        <taxon>fabids</taxon>
        <taxon>Malpighiales</taxon>
        <taxon>Euphorbiaceae</taxon>
        <taxon>Acalyphoideae</taxon>
        <taxon>Acalypheae</taxon>
        <taxon>Ricinus</taxon>
    </lineage>
</organism>
<keyword evidence="2" id="KW-1185">Reference proteome</keyword>